<dbReference type="Pfam" id="PF09261">
    <property type="entry name" value="Alpha-mann_mid"/>
    <property type="match status" value="1"/>
</dbReference>
<dbReference type="Pfam" id="PF07748">
    <property type="entry name" value="Glyco_hydro_38C"/>
    <property type="match status" value="1"/>
</dbReference>
<dbReference type="GO" id="GO:0046872">
    <property type="term" value="F:metal ion binding"/>
    <property type="evidence" value="ECO:0007669"/>
    <property type="project" value="UniProtKB-KW"/>
</dbReference>
<dbReference type="CDD" id="cd10810">
    <property type="entry name" value="GH38N_AMII_LAM_like"/>
    <property type="match status" value="1"/>
</dbReference>
<dbReference type="InterPro" id="IPR000602">
    <property type="entry name" value="Glyco_hydro_38_N"/>
</dbReference>
<evidence type="ECO:0000259" key="11">
    <source>
        <dbReference type="SMART" id="SM00872"/>
    </source>
</evidence>
<keyword evidence="8" id="KW-1015">Disulfide bond</keyword>
<comment type="similarity">
    <text evidence="2 10">Belongs to the glycosyl hydrolase 38 family.</text>
</comment>
<evidence type="ECO:0000256" key="7">
    <source>
        <dbReference type="ARBA" id="ARBA00022833"/>
    </source>
</evidence>
<dbReference type="InterPro" id="IPR013780">
    <property type="entry name" value="Glyco_hydro_b"/>
</dbReference>
<keyword evidence="5" id="KW-0732">Signal</keyword>
<evidence type="ECO:0000256" key="10">
    <source>
        <dbReference type="RuleBase" id="RU361199"/>
    </source>
</evidence>
<comment type="catalytic activity">
    <reaction evidence="1">
        <text>Hydrolysis of terminal, non-reducing alpha-D-mannose residues in alpha-D-mannosides.</text>
        <dbReference type="EC" id="3.2.1.24"/>
    </reaction>
</comment>
<keyword evidence="6 10" id="KW-0378">Hydrolase</keyword>
<dbReference type="FunFam" id="1.20.1270.50:FF:000002">
    <property type="entry name" value="Alpha-mannosidase"/>
    <property type="match status" value="1"/>
</dbReference>
<dbReference type="Pfam" id="PF01074">
    <property type="entry name" value="Glyco_hydro_38N"/>
    <property type="match status" value="1"/>
</dbReference>
<dbReference type="InterPro" id="IPR011013">
    <property type="entry name" value="Gal_mutarotase_sf_dom"/>
</dbReference>
<dbReference type="InterPro" id="IPR015341">
    <property type="entry name" value="Glyco_hydro_38_cen"/>
</dbReference>
<dbReference type="InterPro" id="IPR028995">
    <property type="entry name" value="Glyco_hydro_57/38_cen_sf"/>
</dbReference>
<dbReference type="EC" id="3.2.1.-" evidence="10"/>
<evidence type="ECO:0000313" key="13">
    <source>
        <dbReference type="Proteomes" id="UP001344447"/>
    </source>
</evidence>
<dbReference type="SUPFAM" id="SSF88688">
    <property type="entry name" value="Families 57/38 glycoside transferase middle domain"/>
    <property type="match status" value="1"/>
</dbReference>
<dbReference type="InterPro" id="IPR037094">
    <property type="entry name" value="Glyco_hydro_38_cen_sf"/>
</dbReference>
<dbReference type="PANTHER" id="PTHR11607">
    <property type="entry name" value="ALPHA-MANNOSIDASE"/>
    <property type="match status" value="1"/>
</dbReference>
<evidence type="ECO:0000256" key="3">
    <source>
        <dbReference type="ARBA" id="ARBA00012752"/>
    </source>
</evidence>
<gene>
    <name evidence="12" type="ORF">RB653_005374</name>
</gene>
<dbReference type="SUPFAM" id="SSF74650">
    <property type="entry name" value="Galactose mutarotase-like"/>
    <property type="match status" value="1"/>
</dbReference>
<evidence type="ECO:0000256" key="5">
    <source>
        <dbReference type="ARBA" id="ARBA00022729"/>
    </source>
</evidence>
<evidence type="ECO:0000256" key="4">
    <source>
        <dbReference type="ARBA" id="ARBA00022723"/>
    </source>
</evidence>
<comment type="caution">
    <text evidence="12">The sequence shown here is derived from an EMBL/GenBank/DDBJ whole genome shotgun (WGS) entry which is preliminary data.</text>
</comment>
<keyword evidence="13" id="KW-1185">Reference proteome</keyword>
<dbReference type="SMART" id="SM00872">
    <property type="entry name" value="Alpha-mann_mid"/>
    <property type="match status" value="1"/>
</dbReference>
<dbReference type="Gene3D" id="2.70.98.30">
    <property type="entry name" value="Golgi alpha-mannosidase II, domain 4"/>
    <property type="match status" value="1"/>
</dbReference>
<dbReference type="FunFam" id="1.20.1270.50:FF:000003">
    <property type="entry name" value="Alpha-mannosidase"/>
    <property type="match status" value="1"/>
</dbReference>
<dbReference type="PANTHER" id="PTHR11607:SF3">
    <property type="entry name" value="LYSOSOMAL ALPHA-MANNOSIDASE"/>
    <property type="match status" value="1"/>
</dbReference>
<dbReference type="FunFam" id="2.60.40.1180:FF:000082">
    <property type="entry name" value="Alpha-mannosidase"/>
    <property type="match status" value="1"/>
</dbReference>
<reference evidence="12 13" key="1">
    <citation type="submission" date="2023-11" db="EMBL/GenBank/DDBJ databases">
        <title>Dfirmibasis_genome.</title>
        <authorList>
            <person name="Edelbroek B."/>
            <person name="Kjellin J."/>
            <person name="Jerlstrom-Hultqvist J."/>
            <person name="Soderbom F."/>
        </authorList>
    </citation>
    <scope>NUCLEOTIDE SEQUENCE [LARGE SCALE GENOMIC DNA]</scope>
    <source>
        <strain evidence="12 13">TNS-C-14</strain>
    </source>
</reference>
<keyword evidence="9 10" id="KW-0326">Glycosidase</keyword>
<dbReference type="InterPro" id="IPR027291">
    <property type="entry name" value="Glyco_hydro_38_N_sf"/>
</dbReference>
<dbReference type="Proteomes" id="UP001344447">
    <property type="component" value="Unassembled WGS sequence"/>
</dbReference>
<dbReference type="EMBL" id="JAVFKY010000001">
    <property type="protein sequence ID" value="KAK5583774.1"/>
    <property type="molecule type" value="Genomic_DNA"/>
</dbReference>
<dbReference type="InterPro" id="IPR050843">
    <property type="entry name" value="Glycosyl_Hydrlase_38"/>
</dbReference>
<evidence type="ECO:0000256" key="9">
    <source>
        <dbReference type="ARBA" id="ARBA00023295"/>
    </source>
</evidence>
<proteinExistence type="inferred from homology"/>
<dbReference type="GO" id="GO:0006013">
    <property type="term" value="P:mannose metabolic process"/>
    <property type="evidence" value="ECO:0007669"/>
    <property type="project" value="InterPro"/>
</dbReference>
<keyword evidence="7 10" id="KW-0862">Zinc</keyword>
<accession>A0AAN7YSX0</accession>
<organism evidence="12 13">
    <name type="scientific">Dictyostelium firmibasis</name>
    <dbReference type="NCBI Taxonomy" id="79012"/>
    <lineage>
        <taxon>Eukaryota</taxon>
        <taxon>Amoebozoa</taxon>
        <taxon>Evosea</taxon>
        <taxon>Eumycetozoa</taxon>
        <taxon>Dictyostelia</taxon>
        <taxon>Dictyosteliales</taxon>
        <taxon>Dictyosteliaceae</taxon>
        <taxon>Dictyostelium</taxon>
    </lineage>
</organism>
<evidence type="ECO:0000256" key="1">
    <source>
        <dbReference type="ARBA" id="ARBA00000365"/>
    </source>
</evidence>
<dbReference type="GO" id="GO:0004559">
    <property type="term" value="F:alpha-mannosidase activity"/>
    <property type="evidence" value="ECO:0007669"/>
    <property type="project" value="UniProtKB-EC"/>
</dbReference>
<dbReference type="GO" id="GO:0005764">
    <property type="term" value="C:lysosome"/>
    <property type="evidence" value="ECO:0007669"/>
    <property type="project" value="TreeGrafter"/>
</dbReference>
<sequence length="941" mass="105652">MSIAFAGVQYTLDTAITCLLANPDRKFIYVEVAFFQRWWNEQTSNMQNIVKGLVESGQLEFINGGYCMNDEATTYYDDTIDQMTLGHQFLWENFQVMPKIGWHIDPFGHSATQARIFGQLGFDAFIIGRMDYQDIDGRLENKQMEFMWRSTQSTPENQVFTSVLRAMYCTPDGFNFEQGDDPIQDDPNLFDNNVESRSEQFTQIAMEYATHYRTNNVLIPFGCDFAYINAQMYYKNIDKLIYHINANPDKYGLNLLYSTPSIYIDAVNSAGITWEVKTDDLFPYADDAYSYWTGYFVSRPALKGYVRQNNALLHVVEQMLVTSSNVISTSKSEQLVEDIVIMREVMGIAQHHDAVSGTEQQHVADDYAERLSIGNSASLATINTVVGTLLTSGTSKSSSSIPSITFCPLLNQSICPSTDPLSSGTSVPVLIYNSLSWTRDEPVRIPIPISNVTVSSPNGSIPSQVNNINGTYILEFYASVSPLGYSTYIISSTASETIEPNSIPAEIILEDIIIVGGSKIEDIDVSSFNDPIILENDFISVQFSSVDGSLISITNRTSGVVQSITQEYVWYRPSIGNNDSSQCSGAYIFRPIEDYAYPYNNATPTVSITRGDVSSSIRRFWSNEMVQTFRLYSNVDNLEVEEIIGPIDIGDGIGKEIVSRYTTNLVTDSTWYSDSQGMEMQKRITNYRPSWNLTVVQPTSGNYVPVNAIAYIQDTTQQLQFTVVTDRSRGCASLRDGQLDIMMHRRTLMDDGRGVGQPMNESTQIVTTSKLIFHDISEFAQSHYRPAALTLSHPLFPMFTTTQQSPSNWNSQYQGVYSPLASTSLPQGLKIQSLQWLDNQDNTILLRIENIYQIDGQDEQDPQTISLDLSTIFSSISITSVTEMNLTGVQKLSNLSPLKWKTVDDINYDSKKQSQQQSNDSDGLVYTFSPMQIRTFIITTN</sequence>
<evidence type="ECO:0000256" key="8">
    <source>
        <dbReference type="ARBA" id="ARBA00023157"/>
    </source>
</evidence>
<evidence type="ECO:0000256" key="6">
    <source>
        <dbReference type="ARBA" id="ARBA00022801"/>
    </source>
</evidence>
<dbReference type="InterPro" id="IPR011682">
    <property type="entry name" value="Glyco_hydro_38_C"/>
</dbReference>
<dbReference type="Gene3D" id="1.20.1270.50">
    <property type="entry name" value="Glycoside hydrolase family 38, central domain"/>
    <property type="match status" value="2"/>
</dbReference>
<dbReference type="Gene3D" id="2.60.40.1360">
    <property type="match status" value="1"/>
</dbReference>
<dbReference type="Gene3D" id="2.60.40.1180">
    <property type="entry name" value="Golgi alpha-mannosidase II"/>
    <property type="match status" value="1"/>
</dbReference>
<evidence type="ECO:0000256" key="2">
    <source>
        <dbReference type="ARBA" id="ARBA00009792"/>
    </source>
</evidence>
<dbReference type="GO" id="GO:0030246">
    <property type="term" value="F:carbohydrate binding"/>
    <property type="evidence" value="ECO:0007669"/>
    <property type="project" value="InterPro"/>
</dbReference>
<dbReference type="SUPFAM" id="SSF88713">
    <property type="entry name" value="Glycoside hydrolase/deacetylase"/>
    <property type="match status" value="1"/>
</dbReference>
<comment type="cofactor">
    <cofactor evidence="10">
        <name>Zn(2+)</name>
        <dbReference type="ChEBI" id="CHEBI:29105"/>
    </cofactor>
    <text evidence="10">Binds 1 zinc ion per subunit.</text>
</comment>
<name>A0AAN7YSX0_9MYCE</name>
<evidence type="ECO:0000313" key="12">
    <source>
        <dbReference type="EMBL" id="KAK5583774.1"/>
    </source>
</evidence>
<feature type="domain" description="Glycoside hydrolase family 38 central" evidence="11">
    <location>
        <begin position="290"/>
        <end position="371"/>
    </location>
</feature>
<protein>
    <recommendedName>
        <fullName evidence="3 10">Alpha-mannosidase</fullName>
        <ecNumber evidence="10">3.2.1.-</ecNumber>
    </recommendedName>
</protein>
<dbReference type="InterPro" id="IPR011330">
    <property type="entry name" value="Glyco_hydro/deAcase_b/a-brl"/>
</dbReference>
<keyword evidence="4 10" id="KW-0479">Metal-binding</keyword>
<dbReference type="Gene3D" id="3.20.110.10">
    <property type="entry name" value="Glycoside hydrolase 38, N terminal domain"/>
    <property type="match status" value="1"/>
</dbReference>
<dbReference type="AlphaFoldDB" id="A0AAN7YSX0"/>